<evidence type="ECO:0000313" key="12">
    <source>
        <dbReference type="EMBL" id="CAK7893515.1"/>
    </source>
</evidence>
<keyword evidence="7" id="KW-0472">Membrane</keyword>
<evidence type="ECO:0000256" key="7">
    <source>
        <dbReference type="ARBA" id="ARBA00023136"/>
    </source>
</evidence>
<sequence length="839" mass="96901">MTRGRSKSIVQKIASDLASHNGELDVLPERPVDLGESISSINVNNNNINVNNNGNIPQEEQWEQQQQSYIPLSRSQSLWLPVRKKWMAQPASTSTYPLYPFSSTEQSILWSKHIDKYNQDIIISDADIEAIQLQADSSILSFHQKCQLNLGSVTSLISQTDEIIQLLDDLTFKYNYVSRETSDFASKSQALMDKQRHLEDISQEISNNLAVFESLDSITKVLTSPGINIVKKHSFHNVLVKLDVSLDFIKQHAEFKEADTYRVRFRQCMTRSLTLIRNYLIDDLKELQKQVSEKLISAIKKDRDDNSSTSNSFNFDLFLYTEFNNHIKSTESEYYSIPSLSSEIFRRIENHQEYVGLFNDVLNQYFRVRSSLLNDYIWNQIDQSLESFQNDSTSSTPTQTLVQFTQDNISFFKKVINRELSLFQQYFSFQPLGSSQVQLEVGEWFKRILEPLYDTLRNRIIRETNISELCELTTLLQKYYEFEKSDNNNIFTNGGGNIDVNFGELFQPILLDVQQRLIFRIQLYVDEKLMKYKAKPEDLQIGRRKSVGSATLDSEFNENMYEDWFLPVGKALTILSNIYELVNSVVFDDLAHYIVHSCIYMLNNNAYKLALVHLGELDAKLYLLKNLLLLQQQLNNFDIQYVRTETSLDFTSGIQEIFSTIRSGGMDSFKVDSQGNGGVFDLFKKSVPKVVNNMIDAKYEMQTQLTNAVTEFVGGCVQRISEPINKVTAKSHPLADSIKFRDNIGEEIPRIKREMNHYLLDSQVVSYLIDSIKQILLTSYDEFYKQVELQAQQSEAIKQEIKEIMEPDTFFGFLEEMGDDEDEVANSDQSPLKEDVFHE</sequence>
<feature type="region of interest" description="Disordered" evidence="9">
    <location>
        <begin position="820"/>
        <end position="839"/>
    </location>
</feature>
<dbReference type="Proteomes" id="UP001497600">
    <property type="component" value="Chromosome A"/>
</dbReference>
<accession>A0ABP0E829</accession>
<dbReference type="PANTHER" id="PTHR13302">
    <property type="entry name" value="CONSERVED OLIGOMERIC GOLGI COMPLEX COMPONENT 3"/>
    <property type="match status" value="1"/>
</dbReference>
<name>A0ABP0E829_9ASCO</name>
<dbReference type="InterPro" id="IPR007265">
    <property type="entry name" value="COG_su3"/>
</dbReference>
<comment type="subcellular location">
    <subcellularLocation>
        <location evidence="1">Golgi apparatus membrane</location>
        <topology evidence="1">Peripheral membrane protein</topology>
    </subcellularLocation>
</comment>
<dbReference type="InterPro" id="IPR048685">
    <property type="entry name" value="COG3_C"/>
</dbReference>
<evidence type="ECO:0000256" key="4">
    <source>
        <dbReference type="ARBA" id="ARBA00022448"/>
    </source>
</evidence>
<comment type="similarity">
    <text evidence="2">Belongs to the COG3 family.</text>
</comment>
<evidence type="ECO:0000256" key="9">
    <source>
        <dbReference type="SAM" id="MobiDB-lite"/>
    </source>
</evidence>
<evidence type="ECO:0000313" key="13">
    <source>
        <dbReference type="Proteomes" id="UP001497600"/>
    </source>
</evidence>
<dbReference type="Pfam" id="PF04136">
    <property type="entry name" value="COG3_N"/>
    <property type="match status" value="1"/>
</dbReference>
<dbReference type="PANTHER" id="PTHR13302:SF8">
    <property type="entry name" value="CONSERVED OLIGOMERIC GOLGI COMPLEX SUBUNIT 3"/>
    <property type="match status" value="1"/>
</dbReference>
<gene>
    <name evidence="12" type="primary">COG3</name>
    <name evidence="12" type="ORF">CAAN4_A07624</name>
</gene>
<reference evidence="12 13" key="1">
    <citation type="submission" date="2024-01" db="EMBL/GenBank/DDBJ databases">
        <authorList>
            <consortium name="Genoscope - CEA"/>
            <person name="William W."/>
        </authorList>
    </citation>
    <scope>NUCLEOTIDE SEQUENCE [LARGE SCALE GENOMIC DNA]</scope>
    <source>
        <strain evidence="12 13">29B2s-10</strain>
    </source>
</reference>
<protein>
    <recommendedName>
        <fullName evidence="3">Conserved oligomeric Golgi complex subunit 3</fullName>
    </recommendedName>
    <alternativeName>
        <fullName evidence="8">Component of oligomeric Golgi complex 3</fullName>
    </alternativeName>
</protein>
<dbReference type="EMBL" id="OZ004253">
    <property type="protein sequence ID" value="CAK7893515.1"/>
    <property type="molecule type" value="Genomic_DNA"/>
</dbReference>
<evidence type="ECO:0000256" key="3">
    <source>
        <dbReference type="ARBA" id="ARBA00020976"/>
    </source>
</evidence>
<evidence type="ECO:0000256" key="6">
    <source>
        <dbReference type="ARBA" id="ARBA00023034"/>
    </source>
</evidence>
<evidence type="ECO:0000259" key="10">
    <source>
        <dbReference type="Pfam" id="PF04136"/>
    </source>
</evidence>
<dbReference type="InterPro" id="IPR048320">
    <property type="entry name" value="COG3_N"/>
</dbReference>
<feature type="domain" description="Conserved oligomeric Golgi complex subunit 3 C-terminal" evidence="11">
    <location>
        <begin position="317"/>
        <end position="651"/>
    </location>
</feature>
<evidence type="ECO:0000256" key="2">
    <source>
        <dbReference type="ARBA" id="ARBA00009936"/>
    </source>
</evidence>
<evidence type="ECO:0000256" key="8">
    <source>
        <dbReference type="ARBA" id="ARBA00031339"/>
    </source>
</evidence>
<proteinExistence type="inferred from homology"/>
<keyword evidence="13" id="KW-1185">Reference proteome</keyword>
<evidence type="ECO:0000259" key="11">
    <source>
        <dbReference type="Pfam" id="PF20671"/>
    </source>
</evidence>
<keyword evidence="6" id="KW-0333">Golgi apparatus</keyword>
<evidence type="ECO:0000256" key="1">
    <source>
        <dbReference type="ARBA" id="ARBA00004395"/>
    </source>
</evidence>
<keyword evidence="5" id="KW-0653">Protein transport</keyword>
<organism evidence="12 13">
    <name type="scientific">[Candida] anglica</name>
    <dbReference type="NCBI Taxonomy" id="148631"/>
    <lineage>
        <taxon>Eukaryota</taxon>
        <taxon>Fungi</taxon>
        <taxon>Dikarya</taxon>
        <taxon>Ascomycota</taxon>
        <taxon>Saccharomycotina</taxon>
        <taxon>Pichiomycetes</taxon>
        <taxon>Debaryomycetaceae</taxon>
        <taxon>Kurtzmaniella</taxon>
    </lineage>
</organism>
<dbReference type="Pfam" id="PF20671">
    <property type="entry name" value="COG3_C"/>
    <property type="match status" value="1"/>
</dbReference>
<evidence type="ECO:0000256" key="5">
    <source>
        <dbReference type="ARBA" id="ARBA00022927"/>
    </source>
</evidence>
<feature type="domain" description="Conserved oligomeric Golgi complex subunit 3 N-terminal" evidence="10">
    <location>
        <begin position="143"/>
        <end position="286"/>
    </location>
</feature>
<keyword evidence="4" id="KW-0813">Transport</keyword>